<dbReference type="Proteomes" id="UP000236893">
    <property type="component" value="Unassembled WGS sequence"/>
</dbReference>
<accession>A0A2S5A1W5</accession>
<protein>
    <submittedName>
        <fullName evidence="1">Uncharacterized protein</fullName>
    </submittedName>
</protein>
<sequence length="120" mass="14032">MSIQVQFNKGNFIVIVGGESSILYKGEIAIIEFIGTGLDKPKFQDQDRLYFKDIDDYEELKKEFSFLYKYNLNPIPFNKWEIQKLFDDDFLFIFASKKQLIEFLNTKPLLASVTTRASVI</sequence>
<gene>
    <name evidence="1" type="ORF">C3K47_10960</name>
</gene>
<evidence type="ECO:0000313" key="1">
    <source>
        <dbReference type="EMBL" id="POY36267.1"/>
    </source>
</evidence>
<reference evidence="1 2" key="1">
    <citation type="submission" date="2018-01" db="EMBL/GenBank/DDBJ databases">
        <authorList>
            <person name="Gaut B.S."/>
            <person name="Morton B.R."/>
            <person name="Clegg M.T."/>
            <person name="Duvall M.R."/>
        </authorList>
    </citation>
    <scope>NUCLEOTIDE SEQUENCE [LARGE SCALE GENOMIC DNA]</scope>
    <source>
        <strain evidence="1 2">HR-AV</strain>
    </source>
</reference>
<evidence type="ECO:0000313" key="2">
    <source>
        <dbReference type="Proteomes" id="UP000236893"/>
    </source>
</evidence>
<name>A0A2S5A1W5_9SPHI</name>
<keyword evidence="2" id="KW-1185">Reference proteome</keyword>
<dbReference type="AlphaFoldDB" id="A0A2S5A1W5"/>
<proteinExistence type="predicted"/>
<organism evidence="1 2">
    <name type="scientific">Solitalea longa</name>
    <dbReference type="NCBI Taxonomy" id="2079460"/>
    <lineage>
        <taxon>Bacteria</taxon>
        <taxon>Pseudomonadati</taxon>
        <taxon>Bacteroidota</taxon>
        <taxon>Sphingobacteriia</taxon>
        <taxon>Sphingobacteriales</taxon>
        <taxon>Sphingobacteriaceae</taxon>
        <taxon>Solitalea</taxon>
    </lineage>
</organism>
<dbReference type="RefSeq" id="WP_103789185.1">
    <property type="nucleotide sequence ID" value="NZ_PQVF01000007.1"/>
</dbReference>
<dbReference type="EMBL" id="PQVF01000007">
    <property type="protein sequence ID" value="POY36267.1"/>
    <property type="molecule type" value="Genomic_DNA"/>
</dbReference>
<comment type="caution">
    <text evidence="1">The sequence shown here is derived from an EMBL/GenBank/DDBJ whole genome shotgun (WGS) entry which is preliminary data.</text>
</comment>